<dbReference type="Gene3D" id="3.20.20.370">
    <property type="entry name" value="Glycoside hydrolase/deacetylase"/>
    <property type="match status" value="1"/>
</dbReference>
<evidence type="ECO:0000256" key="2">
    <source>
        <dbReference type="ARBA" id="ARBA00022729"/>
    </source>
</evidence>
<dbReference type="RefSeq" id="WP_254575851.1">
    <property type="nucleotide sequence ID" value="NZ_CP100595.1"/>
</dbReference>
<gene>
    <name evidence="4" type="ORF">NJU99_10400</name>
</gene>
<dbReference type="PANTHER" id="PTHR34216:SF3">
    <property type="entry name" value="POLY-BETA-1,6-N-ACETYL-D-GLUCOSAMINE N-DEACETYLASE"/>
    <property type="match status" value="1"/>
</dbReference>
<reference evidence="4" key="1">
    <citation type="submission" date="2022-07" db="EMBL/GenBank/DDBJ databases">
        <title>Arcobacter roscoffensis sp. nov., a marine bacterium isolated from coastal seawater collected from Roscoff, France.</title>
        <authorList>
            <person name="Pascual J."/>
            <person name="Lepeaux C."/>
            <person name="Methner A."/>
            <person name="Overmann J."/>
        </authorList>
    </citation>
    <scope>NUCLEOTIDE SEQUENCE</scope>
    <source>
        <strain evidence="4">ARW1-2F2</strain>
    </source>
</reference>
<dbReference type="EMBL" id="CP100595">
    <property type="protein sequence ID" value="UTJ05670.1"/>
    <property type="molecule type" value="Genomic_DNA"/>
</dbReference>
<organism evidence="4 5">
    <name type="scientific">Arcobacter roscoffensis</name>
    <dbReference type="NCBI Taxonomy" id="2961520"/>
    <lineage>
        <taxon>Bacteria</taxon>
        <taxon>Pseudomonadati</taxon>
        <taxon>Campylobacterota</taxon>
        <taxon>Epsilonproteobacteria</taxon>
        <taxon>Campylobacterales</taxon>
        <taxon>Arcobacteraceae</taxon>
        <taxon>Arcobacter</taxon>
    </lineage>
</organism>
<dbReference type="SUPFAM" id="SSF88713">
    <property type="entry name" value="Glycoside hydrolase/deacetylase"/>
    <property type="match status" value="1"/>
</dbReference>
<dbReference type="CDD" id="cd10918">
    <property type="entry name" value="CE4_NodB_like_5s_6s"/>
    <property type="match status" value="1"/>
</dbReference>
<feature type="domain" description="NodB homology" evidence="3">
    <location>
        <begin position="87"/>
        <end position="262"/>
    </location>
</feature>
<comment type="subcellular location">
    <subcellularLocation>
        <location evidence="1">Secreted</location>
    </subcellularLocation>
</comment>
<name>A0ABY5E1T1_9BACT</name>
<dbReference type="PROSITE" id="PS51677">
    <property type="entry name" value="NODB"/>
    <property type="match status" value="1"/>
</dbReference>
<dbReference type="InterPro" id="IPR051398">
    <property type="entry name" value="Polysacch_Deacetylase"/>
</dbReference>
<keyword evidence="5" id="KW-1185">Reference proteome</keyword>
<dbReference type="InterPro" id="IPR002509">
    <property type="entry name" value="NODB_dom"/>
</dbReference>
<accession>A0ABY5E1T1</accession>
<proteinExistence type="predicted"/>
<dbReference type="Pfam" id="PF01522">
    <property type="entry name" value="Polysacc_deac_1"/>
    <property type="match status" value="1"/>
</dbReference>
<evidence type="ECO:0000313" key="4">
    <source>
        <dbReference type="EMBL" id="UTJ05670.1"/>
    </source>
</evidence>
<evidence type="ECO:0000259" key="3">
    <source>
        <dbReference type="PROSITE" id="PS51677"/>
    </source>
</evidence>
<sequence length="262" mass="31094">MTTYIIITVILFVSLSLRYNWWRKTHNLNKARILMYHSISEHKINEKHNKWRIKTKDFDKQMKWFYDNAWSSYTISELTSLSGIPEKSFVITFDDGFEDNYINAFPILKKYNFKATIYLVPLQNENHWEKDNTSYLSKLLDENQIKDMLSSNLIEFGSHTLSHKNLLRIEKLEDLEKEIFLSKQRVEELTKTECKAFAYPYGKFDDRIINIVKKAGYKNATVVKRGLFDKTDDVFAINRLGILGTESFIDFLLKIFKVRNKL</sequence>
<keyword evidence="2" id="KW-0732">Signal</keyword>
<protein>
    <submittedName>
        <fullName evidence="4">Polysaccharide deacetylase family protein</fullName>
    </submittedName>
</protein>
<dbReference type="PANTHER" id="PTHR34216">
    <property type="match status" value="1"/>
</dbReference>
<dbReference type="Proteomes" id="UP001060012">
    <property type="component" value="Chromosome"/>
</dbReference>
<evidence type="ECO:0000256" key="1">
    <source>
        <dbReference type="ARBA" id="ARBA00004613"/>
    </source>
</evidence>
<dbReference type="InterPro" id="IPR011330">
    <property type="entry name" value="Glyco_hydro/deAcase_b/a-brl"/>
</dbReference>
<evidence type="ECO:0000313" key="5">
    <source>
        <dbReference type="Proteomes" id="UP001060012"/>
    </source>
</evidence>